<comment type="caution">
    <text evidence="2">The sequence shown here is derived from an EMBL/GenBank/DDBJ whole genome shotgun (WGS) entry which is preliminary data.</text>
</comment>
<name>A0A9W4SFB9_9GLOM</name>
<reference evidence="2" key="1">
    <citation type="submission" date="2022-08" db="EMBL/GenBank/DDBJ databases">
        <authorList>
            <person name="Kallberg Y."/>
            <person name="Tangrot J."/>
            <person name="Rosling A."/>
        </authorList>
    </citation>
    <scope>NUCLEOTIDE SEQUENCE</scope>
    <source>
        <strain evidence="2">Wild A</strain>
    </source>
</reference>
<evidence type="ECO:0000313" key="2">
    <source>
        <dbReference type="EMBL" id="CAI2166337.1"/>
    </source>
</evidence>
<protein>
    <submittedName>
        <fullName evidence="2">14470_t:CDS:1</fullName>
    </submittedName>
</protein>
<keyword evidence="3" id="KW-1185">Reference proteome</keyword>
<dbReference type="PANTHER" id="PTHR40460">
    <property type="entry name" value="CHROMOSOME 1, WHOLE GENOME SHOTGUN SEQUENCE"/>
    <property type="match status" value="1"/>
</dbReference>
<dbReference type="AlphaFoldDB" id="A0A9W4SFB9"/>
<dbReference type="EMBL" id="CAMKVN010000296">
    <property type="protein sequence ID" value="CAI2166337.1"/>
    <property type="molecule type" value="Genomic_DNA"/>
</dbReference>
<dbReference type="PANTHER" id="PTHR40460:SF1">
    <property type="entry name" value="CSBD-LIKE DOMAIN-CONTAINING PROTEIN"/>
    <property type="match status" value="1"/>
</dbReference>
<dbReference type="OrthoDB" id="9999611at2759"/>
<feature type="region of interest" description="Disordered" evidence="1">
    <location>
        <begin position="1"/>
        <end position="152"/>
    </location>
</feature>
<sequence>MSQQPSKINANAEYASGAVKDNVGKSIGSEDYQAQGLANKEKGNNEYNVAESNQTKGPSKTTGKLHAVKGAVKESLGSALNNTSLEQTGAHERRTGNQQVETAKAGNVAGGTTGKVKGTVKENAGYVAGNPQLEAEGKGDRIQGDAKYEINK</sequence>
<feature type="compositionally biased region" description="Polar residues" evidence="1">
    <location>
        <begin position="78"/>
        <end position="87"/>
    </location>
</feature>
<feature type="compositionally biased region" description="Basic and acidic residues" evidence="1">
    <location>
        <begin position="135"/>
        <end position="152"/>
    </location>
</feature>
<evidence type="ECO:0000313" key="3">
    <source>
        <dbReference type="Proteomes" id="UP001153678"/>
    </source>
</evidence>
<organism evidence="2 3">
    <name type="scientific">Funneliformis geosporum</name>
    <dbReference type="NCBI Taxonomy" id="1117311"/>
    <lineage>
        <taxon>Eukaryota</taxon>
        <taxon>Fungi</taxon>
        <taxon>Fungi incertae sedis</taxon>
        <taxon>Mucoromycota</taxon>
        <taxon>Glomeromycotina</taxon>
        <taxon>Glomeromycetes</taxon>
        <taxon>Glomerales</taxon>
        <taxon>Glomeraceae</taxon>
        <taxon>Funneliformis</taxon>
    </lineage>
</organism>
<dbReference type="Proteomes" id="UP001153678">
    <property type="component" value="Unassembled WGS sequence"/>
</dbReference>
<proteinExistence type="predicted"/>
<evidence type="ECO:0000256" key="1">
    <source>
        <dbReference type="SAM" id="MobiDB-lite"/>
    </source>
</evidence>
<gene>
    <name evidence="2" type="ORF">FWILDA_LOCUS2522</name>
</gene>
<accession>A0A9W4SFB9</accession>
<feature type="compositionally biased region" description="Polar residues" evidence="1">
    <location>
        <begin position="45"/>
        <end position="62"/>
    </location>
</feature>